<keyword evidence="2" id="KW-1003">Cell membrane</keyword>
<proteinExistence type="predicted"/>
<dbReference type="PANTHER" id="PTHR30572">
    <property type="entry name" value="MEMBRANE COMPONENT OF TRANSPORTER-RELATED"/>
    <property type="match status" value="1"/>
</dbReference>
<evidence type="ECO:0000313" key="10">
    <source>
        <dbReference type="Proteomes" id="UP001172082"/>
    </source>
</evidence>
<gene>
    <name evidence="9" type="ORF">QQ008_06965</name>
</gene>
<keyword evidence="10" id="KW-1185">Reference proteome</keyword>
<dbReference type="EMBL" id="JAUJEA010000002">
    <property type="protein sequence ID" value="MDN5201093.1"/>
    <property type="molecule type" value="Genomic_DNA"/>
</dbReference>
<feature type="transmembrane region" description="Helical" evidence="6">
    <location>
        <begin position="292"/>
        <end position="313"/>
    </location>
</feature>
<evidence type="ECO:0000259" key="7">
    <source>
        <dbReference type="Pfam" id="PF02687"/>
    </source>
</evidence>
<feature type="transmembrane region" description="Helical" evidence="6">
    <location>
        <begin position="432"/>
        <end position="455"/>
    </location>
</feature>
<reference evidence="9" key="1">
    <citation type="submission" date="2023-06" db="EMBL/GenBank/DDBJ databases">
        <title>Genomic of Parafulvivirga corallium.</title>
        <authorList>
            <person name="Wang G."/>
        </authorList>
    </citation>
    <scope>NUCLEOTIDE SEQUENCE</scope>
    <source>
        <strain evidence="9">BMA10</strain>
    </source>
</reference>
<dbReference type="PANTHER" id="PTHR30572:SF18">
    <property type="entry name" value="ABC-TYPE MACROLIDE FAMILY EXPORT SYSTEM PERMEASE COMPONENT 2"/>
    <property type="match status" value="1"/>
</dbReference>
<dbReference type="InterPro" id="IPR025857">
    <property type="entry name" value="MacB_PCD"/>
</dbReference>
<keyword evidence="5 6" id="KW-0472">Membrane</keyword>
<sequence length="810" mass="90417">MIRNYLKIALRNQVKNKLYTSINVLGLSIGVACCLVLSLYIQDELGYDKHHDRYEDVYRLTSRFSGSITGFDHIPTTSPPIAFGLKSELAEIEEATRLVNPPSISANLIKYGDLALYETDGLLADSSFFNIFKYDFIEGDASKALTKPNTVVLSETLARKIFGEEPALNKVLSISNGTDPFDYEITGVFREGEKKSHIKANFFTSMTSSGWGEYINSIESWAAQNFIFSYVKLMPGTEPQATEADINRVLVKYGAEQMAALGFEKTMELQPVADIHLKSNFNFDVATNGSIMYIYVISSIAILILALACINFMNLATAKAAKRSNEVGVRKVLGAQKKSLIWQFIGESMLTVLFAVAISVLLTEIILPYFNSLTGKQISFDGDHLLFFIGSLVAITIVTGILSSLYPAFYLSSFQPASTLKGKSSAGHSLGNIRKTLVVFQFIIAIALVSGVIVINKQIKYMQAVELGFDPSAKIVIPLRNPGVREQYTTLRNEISKIAEVQNISAVDYVPGQMIISDFNLYPSGSNMDQAVHFKINRIDHGYLEMMKHKLLSGRTFTDNRAAEGQNKIIINKSAVQRLGFDINSIIGEQLHTDWENEIRTFEVIGVIDDYHHMSMHESITPVMFEYLEDPTYDHIIVETALENGTDIADRLKSIWKKEISDTPFEHSFLSQSIVNQYEEDKRVAQIISSFTLIAILISCLGLYGLSMYVAERRIKEIGIRKVMGADVSEIVALVSKDFAKLVMLAFLLSVPLSFFALKEWLNGFAYKTSIDWFIFIQAGVIAFLITILAVGYQSLRAAKVNPVESLRYE</sequence>
<dbReference type="RefSeq" id="WP_346751121.1">
    <property type="nucleotide sequence ID" value="NZ_JAUJEA010000002.1"/>
</dbReference>
<name>A0ABT8KN16_9BACT</name>
<protein>
    <submittedName>
        <fullName evidence="9">ABC transporter permease</fullName>
    </submittedName>
</protein>
<feature type="domain" description="MacB-like periplasmic core" evidence="8">
    <location>
        <begin position="20"/>
        <end position="248"/>
    </location>
</feature>
<dbReference type="InterPro" id="IPR003838">
    <property type="entry name" value="ABC3_permease_C"/>
</dbReference>
<feature type="transmembrane region" description="Helical" evidence="6">
    <location>
        <begin position="340"/>
        <end position="367"/>
    </location>
</feature>
<feature type="transmembrane region" description="Helical" evidence="6">
    <location>
        <begin position="387"/>
        <end position="411"/>
    </location>
</feature>
<feature type="domain" description="MacB-like periplasmic core" evidence="8">
    <location>
        <begin position="443"/>
        <end position="642"/>
    </location>
</feature>
<dbReference type="Proteomes" id="UP001172082">
    <property type="component" value="Unassembled WGS sequence"/>
</dbReference>
<feature type="transmembrane region" description="Helical" evidence="6">
    <location>
        <begin position="739"/>
        <end position="758"/>
    </location>
</feature>
<comment type="caution">
    <text evidence="9">The sequence shown here is derived from an EMBL/GenBank/DDBJ whole genome shotgun (WGS) entry which is preliminary data.</text>
</comment>
<evidence type="ECO:0000313" key="9">
    <source>
        <dbReference type="EMBL" id="MDN5201093.1"/>
    </source>
</evidence>
<organism evidence="9 10">
    <name type="scientific">Splendidivirga corallicola</name>
    <dbReference type="NCBI Taxonomy" id="3051826"/>
    <lineage>
        <taxon>Bacteria</taxon>
        <taxon>Pseudomonadati</taxon>
        <taxon>Bacteroidota</taxon>
        <taxon>Cytophagia</taxon>
        <taxon>Cytophagales</taxon>
        <taxon>Splendidivirgaceae</taxon>
        <taxon>Splendidivirga</taxon>
    </lineage>
</organism>
<dbReference type="Pfam" id="PF12704">
    <property type="entry name" value="MacB_PCD"/>
    <property type="match status" value="2"/>
</dbReference>
<comment type="subcellular location">
    <subcellularLocation>
        <location evidence="1">Cell membrane</location>
        <topology evidence="1">Multi-pass membrane protein</topology>
    </subcellularLocation>
</comment>
<evidence type="ECO:0000256" key="2">
    <source>
        <dbReference type="ARBA" id="ARBA00022475"/>
    </source>
</evidence>
<evidence type="ECO:0000256" key="6">
    <source>
        <dbReference type="SAM" id="Phobius"/>
    </source>
</evidence>
<dbReference type="Pfam" id="PF02687">
    <property type="entry name" value="FtsX"/>
    <property type="match status" value="2"/>
</dbReference>
<feature type="transmembrane region" description="Helical" evidence="6">
    <location>
        <begin position="773"/>
        <end position="793"/>
    </location>
</feature>
<keyword evidence="3 6" id="KW-0812">Transmembrane</keyword>
<feature type="transmembrane region" description="Helical" evidence="6">
    <location>
        <begin position="21"/>
        <end position="41"/>
    </location>
</feature>
<feature type="domain" description="ABC3 transporter permease C-terminal" evidence="7">
    <location>
        <begin position="299"/>
        <end position="415"/>
    </location>
</feature>
<evidence type="ECO:0000256" key="3">
    <source>
        <dbReference type="ARBA" id="ARBA00022692"/>
    </source>
</evidence>
<evidence type="ECO:0000256" key="4">
    <source>
        <dbReference type="ARBA" id="ARBA00022989"/>
    </source>
</evidence>
<evidence type="ECO:0000259" key="8">
    <source>
        <dbReference type="Pfam" id="PF12704"/>
    </source>
</evidence>
<feature type="domain" description="ABC3 transporter permease C-terminal" evidence="7">
    <location>
        <begin position="690"/>
        <end position="803"/>
    </location>
</feature>
<evidence type="ECO:0000256" key="1">
    <source>
        <dbReference type="ARBA" id="ARBA00004651"/>
    </source>
</evidence>
<evidence type="ECO:0000256" key="5">
    <source>
        <dbReference type="ARBA" id="ARBA00023136"/>
    </source>
</evidence>
<dbReference type="InterPro" id="IPR050250">
    <property type="entry name" value="Macrolide_Exporter_MacB"/>
</dbReference>
<feature type="transmembrane region" description="Helical" evidence="6">
    <location>
        <begin position="687"/>
        <end position="711"/>
    </location>
</feature>
<dbReference type="PROSITE" id="PS51257">
    <property type="entry name" value="PROKAR_LIPOPROTEIN"/>
    <property type="match status" value="1"/>
</dbReference>
<keyword evidence="4 6" id="KW-1133">Transmembrane helix</keyword>
<accession>A0ABT8KN16</accession>